<comment type="caution">
    <text evidence="1">The sequence shown here is derived from an EMBL/GenBank/DDBJ whole genome shotgun (WGS) entry which is preliminary data.</text>
</comment>
<evidence type="ECO:0000313" key="1">
    <source>
        <dbReference type="EMBL" id="OIN96206.1"/>
    </source>
</evidence>
<reference evidence="1 2" key="1">
    <citation type="journal article" date="2016" name="Environ. Microbiol.">
        <title>Genomic resolution of a cold subsurface aquifer community provides metabolic insights for novel microbes adapted to high CO concentrations.</title>
        <authorList>
            <person name="Probst A.J."/>
            <person name="Castelle C.J."/>
            <person name="Singh A."/>
            <person name="Brown C.T."/>
            <person name="Anantharaman K."/>
            <person name="Sharon I."/>
            <person name="Hug L.A."/>
            <person name="Burstein D."/>
            <person name="Emerson J.B."/>
            <person name="Thomas B.C."/>
            <person name="Banfield J.F."/>
        </authorList>
    </citation>
    <scope>NUCLEOTIDE SEQUENCE [LARGE SCALE GENOMIC DNA]</scope>
    <source>
        <strain evidence="1">CG1_02_38_46</strain>
    </source>
</reference>
<dbReference type="EMBL" id="MNUO01000108">
    <property type="protein sequence ID" value="OIN96206.1"/>
    <property type="molecule type" value="Genomic_DNA"/>
</dbReference>
<sequence>MLFAEEVHLKDGKIIPGTIVSSDTDSVNLKTEYGEIRIERKDINKVEYAKPIERKKLRKFAVGFEMNPYSYYTSAIPLWAFGISYLPSPKVAIQAMGSYFSLWGRSVSSIYFFYGYPIKVAENPEISLFINAGCAYQHAHYEATYYSSSYDYDAWSALVGLTLESHPLSYLPNFGYSVRGGISYSWFPNLTSYSYAGNAMWYYLSAGLFYYLF</sequence>
<protein>
    <submittedName>
        <fullName evidence="1">Uncharacterized protein</fullName>
    </submittedName>
</protein>
<evidence type="ECO:0000313" key="2">
    <source>
        <dbReference type="Proteomes" id="UP000182278"/>
    </source>
</evidence>
<name>A0A1J4SDN6_9BACT</name>
<dbReference type="AlphaFoldDB" id="A0A1J4SDN6"/>
<gene>
    <name evidence="1" type="ORF">AUJ66_07160</name>
</gene>
<organism evidence="1 2">
    <name type="scientific">Candidatus Desantisbacteria bacterium CG1_02_38_46</name>
    <dbReference type="NCBI Taxonomy" id="1817893"/>
    <lineage>
        <taxon>Bacteria</taxon>
        <taxon>Candidatus Desantisiibacteriota</taxon>
    </lineage>
</organism>
<proteinExistence type="predicted"/>
<accession>A0A1J4SDN6</accession>
<dbReference type="Proteomes" id="UP000182278">
    <property type="component" value="Unassembled WGS sequence"/>
</dbReference>
<dbReference type="STRING" id="1817893.AUJ66_07160"/>